<dbReference type="EnsemblBacteria" id="BAC08537">
    <property type="protein sequence ID" value="BAC08537"/>
    <property type="gene ID" value="BAC08537"/>
</dbReference>
<dbReference type="eggNOG" id="COG1253">
    <property type="taxonomic scope" value="Bacteria"/>
</dbReference>
<dbReference type="SUPFAM" id="SSF54631">
    <property type="entry name" value="CBS-domain pair"/>
    <property type="match status" value="1"/>
</dbReference>
<evidence type="ECO:0000256" key="3">
    <source>
        <dbReference type="ARBA" id="ARBA00022475"/>
    </source>
</evidence>
<name>Q8DK81_THEVB</name>
<reference evidence="14 15" key="1">
    <citation type="journal article" date="2002" name="DNA Res.">
        <title>Complete genome structure of the thermophilic cyanobacterium Thermosynechococcus elongatus BP-1.</title>
        <authorList>
            <person name="Nakamura Y."/>
            <person name="Kaneko T."/>
            <person name="Sato S."/>
            <person name="Ikeuchi M."/>
            <person name="Katoh H."/>
            <person name="Sasamoto S."/>
            <person name="Watanabe A."/>
            <person name="Iriguchi M."/>
            <person name="Kawashima K."/>
            <person name="Kimura T."/>
            <person name="Kishida Y."/>
            <person name="Kiyokawa C."/>
            <person name="Kohara M."/>
            <person name="Matsumoto M."/>
            <person name="Matsuno A."/>
            <person name="Nakazaki N."/>
            <person name="Shimpo S."/>
            <person name="Sugimoto M."/>
            <person name="Takeuchi C."/>
            <person name="Yamada M."/>
            <person name="Tabata S."/>
        </authorList>
    </citation>
    <scope>NUCLEOTIDE SEQUENCE [LARGE SCALE GENOMIC DNA]</scope>
    <source>
        <strain evidence="15">IAM M-273 / NIES-2133 / BP-1</strain>
    </source>
</reference>
<keyword evidence="6 10" id="KW-1133">Transmembrane helix</keyword>
<feature type="transmembrane region" description="Helical" evidence="11">
    <location>
        <begin position="60"/>
        <end position="84"/>
    </location>
</feature>
<feature type="domain" description="CNNM transmembrane" evidence="13">
    <location>
        <begin position="1"/>
        <end position="201"/>
    </location>
</feature>
<dbReference type="EMBL" id="BA000039">
    <property type="protein sequence ID" value="BAC08537.1"/>
    <property type="molecule type" value="Genomic_DNA"/>
</dbReference>
<gene>
    <name evidence="14" type="ordered locus">tll0985</name>
</gene>
<dbReference type="InterPro" id="IPR016169">
    <property type="entry name" value="FAD-bd_PCMH_sub2"/>
</dbReference>
<dbReference type="GO" id="GO:0005886">
    <property type="term" value="C:plasma membrane"/>
    <property type="evidence" value="ECO:0007669"/>
    <property type="project" value="UniProtKB-SubCell"/>
</dbReference>
<dbReference type="InterPro" id="IPR005170">
    <property type="entry name" value="Transptr-assoc_dom"/>
</dbReference>
<organism evidence="14 15">
    <name type="scientific">Thermosynechococcus vestitus (strain NIES-2133 / IAM M-273 / BP-1)</name>
    <dbReference type="NCBI Taxonomy" id="197221"/>
    <lineage>
        <taxon>Bacteria</taxon>
        <taxon>Bacillati</taxon>
        <taxon>Cyanobacteriota</taxon>
        <taxon>Cyanophyceae</taxon>
        <taxon>Acaryochloridales</taxon>
        <taxon>Thermosynechococcaceae</taxon>
        <taxon>Thermosynechococcus</taxon>
    </lineage>
</organism>
<protein>
    <submittedName>
        <fullName evidence="14">Tll0985 protein</fullName>
    </submittedName>
</protein>
<evidence type="ECO:0000256" key="11">
    <source>
        <dbReference type="SAM" id="Phobius"/>
    </source>
</evidence>
<keyword evidence="7 9" id="KW-0129">CBS domain</keyword>
<keyword evidence="5" id="KW-0677">Repeat</keyword>
<dbReference type="AlphaFoldDB" id="Q8DK81"/>
<keyword evidence="15" id="KW-1185">Reference proteome</keyword>
<evidence type="ECO:0000256" key="4">
    <source>
        <dbReference type="ARBA" id="ARBA00022692"/>
    </source>
</evidence>
<dbReference type="RefSeq" id="WP_011056829.1">
    <property type="nucleotide sequence ID" value="NC_004113.1"/>
</dbReference>
<dbReference type="InterPro" id="IPR044751">
    <property type="entry name" value="Ion_transp-like_CBS"/>
</dbReference>
<evidence type="ECO:0000256" key="8">
    <source>
        <dbReference type="ARBA" id="ARBA00023136"/>
    </source>
</evidence>
<dbReference type="Pfam" id="PF03471">
    <property type="entry name" value="CorC_HlyC"/>
    <property type="match status" value="1"/>
</dbReference>
<proteinExistence type="inferred from homology"/>
<evidence type="ECO:0000313" key="15">
    <source>
        <dbReference type="Proteomes" id="UP000000440"/>
    </source>
</evidence>
<dbReference type="GO" id="GO:0050660">
    <property type="term" value="F:flavin adenine dinucleotide binding"/>
    <property type="evidence" value="ECO:0007669"/>
    <property type="project" value="InterPro"/>
</dbReference>
<dbReference type="Gene3D" id="3.10.580.10">
    <property type="entry name" value="CBS-domain"/>
    <property type="match status" value="1"/>
</dbReference>
<dbReference type="InterPro" id="IPR046342">
    <property type="entry name" value="CBS_dom_sf"/>
</dbReference>
<dbReference type="FunFam" id="3.10.580.10:FF:000002">
    <property type="entry name" value="Magnesium/cobalt efflux protein CorC"/>
    <property type="match status" value="1"/>
</dbReference>
<accession>Q8DK81</accession>
<keyword evidence="8 10" id="KW-0472">Membrane</keyword>
<keyword evidence="3" id="KW-1003">Cell membrane</keyword>
<dbReference type="PANTHER" id="PTHR43099">
    <property type="entry name" value="UPF0053 PROTEIN YRKA"/>
    <property type="match status" value="1"/>
</dbReference>
<evidence type="ECO:0000259" key="12">
    <source>
        <dbReference type="PROSITE" id="PS51371"/>
    </source>
</evidence>
<comment type="similarity">
    <text evidence="2">Belongs to the UPF0053 family.</text>
</comment>
<dbReference type="Proteomes" id="UP000000440">
    <property type="component" value="Chromosome"/>
</dbReference>
<dbReference type="InterPro" id="IPR002550">
    <property type="entry name" value="CNNM"/>
</dbReference>
<dbReference type="PANTHER" id="PTHR43099:SF5">
    <property type="entry name" value="HLYC_CORC FAMILY TRANSPORTER"/>
    <property type="match status" value="1"/>
</dbReference>
<evidence type="ECO:0000256" key="10">
    <source>
        <dbReference type="PROSITE-ProRule" id="PRU01193"/>
    </source>
</evidence>
<feature type="domain" description="CBS" evidence="12">
    <location>
        <begin position="284"/>
        <end position="342"/>
    </location>
</feature>
<dbReference type="PROSITE" id="PS51846">
    <property type="entry name" value="CNNM"/>
    <property type="match status" value="1"/>
</dbReference>
<evidence type="ECO:0000256" key="1">
    <source>
        <dbReference type="ARBA" id="ARBA00004651"/>
    </source>
</evidence>
<dbReference type="InterPro" id="IPR000644">
    <property type="entry name" value="CBS_dom"/>
</dbReference>
<dbReference type="InterPro" id="IPR036318">
    <property type="entry name" value="FAD-bd_PCMH-like_sf"/>
</dbReference>
<evidence type="ECO:0000313" key="14">
    <source>
        <dbReference type="EMBL" id="BAC08537.1"/>
    </source>
</evidence>
<evidence type="ECO:0000256" key="9">
    <source>
        <dbReference type="PROSITE-ProRule" id="PRU00703"/>
    </source>
</evidence>
<evidence type="ECO:0000256" key="2">
    <source>
        <dbReference type="ARBA" id="ARBA00006337"/>
    </source>
</evidence>
<dbReference type="STRING" id="197221.gene:10747577"/>
<dbReference type="PROSITE" id="PS51371">
    <property type="entry name" value="CBS"/>
    <property type="match status" value="2"/>
</dbReference>
<dbReference type="InterPro" id="IPR051676">
    <property type="entry name" value="UPF0053_domain"/>
</dbReference>
<feature type="transmembrane region" description="Helical" evidence="11">
    <location>
        <begin position="6"/>
        <end position="31"/>
    </location>
</feature>
<feature type="domain" description="CBS" evidence="12">
    <location>
        <begin position="220"/>
        <end position="281"/>
    </location>
</feature>
<evidence type="ECO:0000256" key="7">
    <source>
        <dbReference type="ARBA" id="ARBA00023122"/>
    </source>
</evidence>
<dbReference type="Pfam" id="PF00571">
    <property type="entry name" value="CBS"/>
    <property type="match status" value="2"/>
</dbReference>
<dbReference type="KEGG" id="tel:tll0985"/>
<dbReference type="Gene3D" id="3.30.465.10">
    <property type="match status" value="1"/>
</dbReference>
<sequence length="446" mass="48550">MSAAALEILLVLLLIIANGIFAGAEIAVVSARKVRLEQLAKRGKRKARAALKLANSPNDFLSAVQIGITLIGILSGAVGGATLAQRLQAVLSPVPWLGQYSQPLSIALVVTGITYLSLVMGELVPKRIAMTYPEAIACNIAKPMTWLTKLAAPIVHLLSVSTDAILQVLGIATTADQTVTEDEIKVLIEQGARAGLFEVAEQDMVTRIFNLGDRPIQSIMTPRTDIVWLDIESSLEEIEAEILASSHSRFPVAEETIDHCLGIISAKDFLAARLTQQTIDLRQLVQPALFVPEGLPALDVLELFRQSSQHIALITDEYGGIEGLVTLNDLTEAIIGTLRHDEEEEPQIIQREDGSLLLDGLISTYELKELLRRETLPEEDTANYHTLGGLIITLFGRIPQSGDYIETDGLRFEVVDMDGNRVDKVLVTELVSDDALADESDHKDES</sequence>
<evidence type="ECO:0000256" key="6">
    <source>
        <dbReference type="ARBA" id="ARBA00022989"/>
    </source>
</evidence>
<dbReference type="PATRIC" id="fig|197221.4.peg.1035"/>
<dbReference type="CDD" id="cd04590">
    <property type="entry name" value="CBS_pair_CorC_HlyC_assoc"/>
    <property type="match status" value="1"/>
</dbReference>
<dbReference type="Pfam" id="PF01595">
    <property type="entry name" value="CNNM"/>
    <property type="match status" value="1"/>
</dbReference>
<evidence type="ECO:0000259" key="13">
    <source>
        <dbReference type="PROSITE" id="PS51846"/>
    </source>
</evidence>
<feature type="transmembrane region" description="Helical" evidence="11">
    <location>
        <begin position="104"/>
        <end position="124"/>
    </location>
</feature>
<keyword evidence="4 10" id="KW-0812">Transmembrane</keyword>
<dbReference type="SUPFAM" id="SSF56176">
    <property type="entry name" value="FAD-binding/transporter-associated domain-like"/>
    <property type="match status" value="1"/>
</dbReference>
<comment type="subcellular location">
    <subcellularLocation>
        <location evidence="1">Cell membrane</location>
        <topology evidence="1">Multi-pass membrane protein</topology>
    </subcellularLocation>
</comment>
<dbReference type="SMART" id="SM01091">
    <property type="entry name" value="CorC_HlyC"/>
    <property type="match status" value="1"/>
</dbReference>
<evidence type="ECO:0000256" key="5">
    <source>
        <dbReference type="ARBA" id="ARBA00022737"/>
    </source>
</evidence>